<dbReference type="AlphaFoldDB" id="K9H3B5"/>
<evidence type="ECO:0000259" key="1">
    <source>
        <dbReference type="Pfam" id="PF13401"/>
    </source>
</evidence>
<dbReference type="OrthoDB" id="7828921at2"/>
<dbReference type="InterPro" id="IPR049945">
    <property type="entry name" value="AAA_22"/>
</dbReference>
<dbReference type="Pfam" id="PF13401">
    <property type="entry name" value="AAA_22"/>
    <property type="match status" value="1"/>
</dbReference>
<keyword evidence="3" id="KW-1185">Reference proteome</keyword>
<proteinExistence type="predicted"/>
<name>K9H3B5_9PROT</name>
<dbReference type="RefSeq" id="WP_009538562.1">
    <property type="nucleotide sequence ID" value="NZ_ANHY01000002.1"/>
</dbReference>
<gene>
    <name evidence="2" type="ORF">C882_1572</name>
</gene>
<dbReference type="PANTHER" id="PTHR35894">
    <property type="entry name" value="GENERAL SECRETION PATHWAY PROTEIN A-RELATED"/>
    <property type="match status" value="1"/>
</dbReference>
<dbReference type="Proteomes" id="UP000009881">
    <property type="component" value="Unassembled WGS sequence"/>
</dbReference>
<dbReference type="InterPro" id="IPR052026">
    <property type="entry name" value="ExeA_AAA_ATPase_DNA-bind"/>
</dbReference>
<dbReference type="Gene3D" id="3.40.50.300">
    <property type="entry name" value="P-loop containing nucleotide triphosphate hydrolases"/>
    <property type="match status" value="1"/>
</dbReference>
<protein>
    <submittedName>
        <fullName evidence="2">AAA ATPase</fullName>
    </submittedName>
</protein>
<dbReference type="NCBIfam" id="TIGR03015">
    <property type="entry name" value="pepcterm_ATPase"/>
    <property type="match status" value="1"/>
</dbReference>
<dbReference type="EMBL" id="ANHY01000002">
    <property type="protein sequence ID" value="EKV32735.1"/>
    <property type="molecule type" value="Genomic_DNA"/>
</dbReference>
<evidence type="ECO:0000313" key="2">
    <source>
        <dbReference type="EMBL" id="EKV32735.1"/>
    </source>
</evidence>
<dbReference type="SUPFAM" id="SSF52540">
    <property type="entry name" value="P-loop containing nucleoside triphosphate hydrolases"/>
    <property type="match status" value="1"/>
</dbReference>
<dbReference type="GO" id="GO:0016887">
    <property type="term" value="F:ATP hydrolysis activity"/>
    <property type="evidence" value="ECO:0007669"/>
    <property type="project" value="InterPro"/>
</dbReference>
<feature type="domain" description="ORC1/DEAH AAA+ ATPase" evidence="1">
    <location>
        <begin position="41"/>
        <end position="171"/>
    </location>
</feature>
<dbReference type="STRING" id="1238182.C882_1572"/>
<sequence length="377" mass="41109">MYVEHYGLSGHPFQLTPDPHFFFGSTVHNRVKSYLTYGIAQGEGFVIVTGDVGAGKTTLVGHLLDTLDPDRFRCAKIVTSQIGADDVLRMAATGFGLQPERGATKAELLTLLSDFLAARQEAGQRCLLVADECQNLPFDALEELRMLSNLSVDGAPPLQTLLVGQPQFRATLATPNLEQLRQRVIASCHLGPIDASEVEGYIRYRLEAVDWRGDPEFTPDAIEAVHRHAEGVPRRVNILCSRLLLFGALEDLHTLDGQAVTEVAEDMAAEGEAVLDREGAARVPGALVPSTGRYHGSGPADTPGPHAGAATPLHASALRDLAGQPEELVAVVENMEQRIAHLEDRARRHDKVFRRTLTTLSDHLEEFIDGMRPRSQP</sequence>
<dbReference type="eggNOG" id="COG3267">
    <property type="taxonomic scope" value="Bacteria"/>
</dbReference>
<evidence type="ECO:0000313" key="3">
    <source>
        <dbReference type="Proteomes" id="UP000009881"/>
    </source>
</evidence>
<reference evidence="2 3" key="1">
    <citation type="journal article" date="2013" name="Genome Announc.">
        <title>Draft Genome Sequence of an Alphaproteobacterium, Caenispirillum salinarum AK4(T), Isolated from a Solar Saltern.</title>
        <authorList>
            <person name="Khatri I."/>
            <person name="Singh A."/>
            <person name="Korpole S."/>
            <person name="Pinnaka A.K."/>
            <person name="Subramanian S."/>
        </authorList>
    </citation>
    <scope>NUCLEOTIDE SEQUENCE [LARGE SCALE GENOMIC DNA]</scope>
    <source>
        <strain evidence="2 3">AK4</strain>
    </source>
</reference>
<organism evidence="2 3">
    <name type="scientific">Caenispirillum salinarum AK4</name>
    <dbReference type="NCBI Taxonomy" id="1238182"/>
    <lineage>
        <taxon>Bacteria</taxon>
        <taxon>Pseudomonadati</taxon>
        <taxon>Pseudomonadota</taxon>
        <taxon>Alphaproteobacteria</taxon>
        <taxon>Rhodospirillales</taxon>
        <taxon>Novispirillaceae</taxon>
        <taxon>Caenispirillum</taxon>
    </lineage>
</organism>
<comment type="caution">
    <text evidence="2">The sequence shown here is derived from an EMBL/GenBank/DDBJ whole genome shotgun (WGS) entry which is preliminary data.</text>
</comment>
<dbReference type="InterPro" id="IPR027417">
    <property type="entry name" value="P-loop_NTPase"/>
</dbReference>
<dbReference type="PATRIC" id="fig|1238182.3.peg.110"/>
<dbReference type="PANTHER" id="PTHR35894:SF1">
    <property type="entry name" value="PHOSPHORIBULOKINASE _ URIDINE KINASE FAMILY"/>
    <property type="match status" value="1"/>
</dbReference>
<accession>K9H3B5</accession>
<dbReference type="InterPro" id="IPR017466">
    <property type="entry name" value="XrtA-assoc_ATPase-like"/>
</dbReference>